<evidence type="ECO:0000256" key="5">
    <source>
        <dbReference type="PROSITE-ProRule" id="PRU00104"/>
    </source>
</evidence>
<organism evidence="7 8">
    <name type="scientific">Recurvomyces mirabilis</name>
    <dbReference type="NCBI Taxonomy" id="574656"/>
    <lineage>
        <taxon>Eukaryota</taxon>
        <taxon>Fungi</taxon>
        <taxon>Dikarya</taxon>
        <taxon>Ascomycota</taxon>
        <taxon>Pezizomycotina</taxon>
        <taxon>Dothideomycetes</taxon>
        <taxon>Dothideomycetidae</taxon>
        <taxon>Mycosphaerellales</taxon>
        <taxon>Teratosphaeriaceae</taxon>
        <taxon>Recurvomyces</taxon>
    </lineage>
</organism>
<dbReference type="PANTHER" id="PTHR45700:SF2">
    <property type="entry name" value="UBIQUITIN-PROTEIN LIGASE E3C"/>
    <property type="match status" value="1"/>
</dbReference>
<dbReference type="Gene3D" id="3.90.1750.10">
    <property type="entry name" value="Hect, E3 ligase catalytic domains"/>
    <property type="match status" value="1"/>
</dbReference>
<dbReference type="GO" id="GO:0006511">
    <property type="term" value="P:ubiquitin-dependent protein catabolic process"/>
    <property type="evidence" value="ECO:0007669"/>
    <property type="project" value="TreeGrafter"/>
</dbReference>
<keyword evidence="3" id="KW-0808">Transferase</keyword>
<accession>A0AAE0WVD8</accession>
<dbReference type="SUPFAM" id="SSF56204">
    <property type="entry name" value="Hect, E3 ligase catalytic domain"/>
    <property type="match status" value="1"/>
</dbReference>
<reference evidence="7" key="1">
    <citation type="submission" date="2023-07" db="EMBL/GenBank/DDBJ databases">
        <title>Black Yeasts Isolated from many extreme environments.</title>
        <authorList>
            <person name="Coleine C."/>
            <person name="Stajich J.E."/>
            <person name="Selbmann L."/>
        </authorList>
    </citation>
    <scope>NUCLEOTIDE SEQUENCE</scope>
    <source>
        <strain evidence="7">CCFEE 5485</strain>
    </source>
</reference>
<dbReference type="GO" id="GO:0061630">
    <property type="term" value="F:ubiquitin protein ligase activity"/>
    <property type="evidence" value="ECO:0007669"/>
    <property type="project" value="UniProtKB-EC"/>
</dbReference>
<dbReference type="InterPro" id="IPR044611">
    <property type="entry name" value="E3A/B/C-like"/>
</dbReference>
<evidence type="ECO:0000259" key="6">
    <source>
        <dbReference type="PROSITE" id="PS50237"/>
    </source>
</evidence>
<evidence type="ECO:0000256" key="1">
    <source>
        <dbReference type="ARBA" id="ARBA00000885"/>
    </source>
</evidence>
<proteinExistence type="predicted"/>
<feature type="domain" description="HECT" evidence="6">
    <location>
        <begin position="421"/>
        <end position="793"/>
    </location>
</feature>
<dbReference type="AlphaFoldDB" id="A0AAE0WVD8"/>
<sequence length="793" mass="89779">MASADEKRDPSSFQQLFCDTFSIRKICTPQADGIKVDPSGLEHYHRAVNTLLRPFSSAGGNIVSNKTAATIMNAALQTCLADAPSGSPQQYVFANRLISAGHAYPACDQRTPADAKWNIWLRILDHVEIEKPTSRLLVHILQVVAFRSQLDDRASDMTNCMRDPNGQSAMLYRAFSTIGPTNKLNVELDPLAHKLGSSYHTRSMIMRLVAHTTEMSESTLLCFVLWLKKLFLTHWRGTPVVQRDNVEFAALFLIDAIKNKTDTISPAMLDYYLIEGVSTRLSSLEIAQSWTELASRCGVADCSHMPWYIGSYASETQRSSKLDREVVLPYSPAVCHLLQFDFLFTTTQRAVYFRSINWQRMLQAWSVSEKASGNRQRTESSRLRIQQPDGRLRHNEEQALVLKIRRDHVLQDAYDQLWQRRNNELFRPLRVWMAEADDLELGQDLGGVQIEFFNLVCREAYAEDAGMFTTNDATGTNYLRPGSIQPLHKFELLGTLLALAAYNGITLPISMHETFYRILLDGPVGRKPSIWPPSFISDWPVESSSLEYMLDHAEEDIDDGFSLEANGLRVSASYGGRFRTGDEYTHTMNVYQAVPMYGSSAGMDVSELKWPGWRMIQVPENAPPITDWKKFAEKYMLWMAYYSVVPQWEALMKGFYRIIDPHTLSIFTPAELKHHIEGTSNLDIQELRRATRYEGYVANEPYIQAFWRVISTWSEAEQMGLVKFVTAAERVPIGGEKDITFVIQHSPGTDDERLPTSSTCFGTLNLPVYSSADILNTKLTMAVKYGMEGFGVA</sequence>
<dbReference type="Gene3D" id="3.30.2410.10">
    <property type="entry name" value="Hect, E3 ligase catalytic domain"/>
    <property type="match status" value="1"/>
</dbReference>
<keyword evidence="4 5" id="KW-0833">Ubl conjugation pathway</keyword>
<protein>
    <recommendedName>
        <fullName evidence="2">HECT-type E3 ubiquitin transferase</fullName>
        <ecNumber evidence="2">2.3.2.26</ecNumber>
    </recommendedName>
</protein>
<keyword evidence="8" id="KW-1185">Reference proteome</keyword>
<dbReference type="InterPro" id="IPR000569">
    <property type="entry name" value="HECT_dom"/>
</dbReference>
<name>A0AAE0WVD8_9PEZI</name>
<dbReference type="PANTHER" id="PTHR45700">
    <property type="entry name" value="UBIQUITIN-PROTEIN LIGASE E3C"/>
    <property type="match status" value="1"/>
</dbReference>
<gene>
    <name evidence="7" type="ORF">LTR78_001824</name>
</gene>
<comment type="catalytic activity">
    <reaction evidence="1">
        <text>S-ubiquitinyl-[E2 ubiquitin-conjugating enzyme]-L-cysteine + [acceptor protein]-L-lysine = [E2 ubiquitin-conjugating enzyme]-L-cysteine + N(6)-ubiquitinyl-[acceptor protein]-L-lysine.</text>
        <dbReference type="EC" id="2.3.2.26"/>
    </reaction>
</comment>
<evidence type="ECO:0000256" key="2">
    <source>
        <dbReference type="ARBA" id="ARBA00012485"/>
    </source>
</evidence>
<evidence type="ECO:0000256" key="4">
    <source>
        <dbReference type="ARBA" id="ARBA00022786"/>
    </source>
</evidence>
<dbReference type="EC" id="2.3.2.26" evidence="2"/>
<dbReference type="EMBL" id="JAUTXT010000004">
    <property type="protein sequence ID" value="KAK3678526.1"/>
    <property type="molecule type" value="Genomic_DNA"/>
</dbReference>
<dbReference type="PROSITE" id="PS50237">
    <property type="entry name" value="HECT"/>
    <property type="match status" value="1"/>
</dbReference>
<evidence type="ECO:0000313" key="8">
    <source>
        <dbReference type="Proteomes" id="UP001274830"/>
    </source>
</evidence>
<dbReference type="GO" id="GO:0000209">
    <property type="term" value="P:protein polyubiquitination"/>
    <property type="evidence" value="ECO:0007669"/>
    <property type="project" value="InterPro"/>
</dbReference>
<dbReference type="Gene3D" id="3.30.2160.10">
    <property type="entry name" value="Hect, E3 ligase catalytic domain"/>
    <property type="match status" value="1"/>
</dbReference>
<comment type="caution">
    <text evidence="7">The sequence shown here is derived from an EMBL/GenBank/DDBJ whole genome shotgun (WGS) entry which is preliminary data.</text>
</comment>
<dbReference type="Pfam" id="PF00632">
    <property type="entry name" value="HECT"/>
    <property type="match status" value="1"/>
</dbReference>
<dbReference type="SMART" id="SM00119">
    <property type="entry name" value="HECTc"/>
    <property type="match status" value="1"/>
</dbReference>
<dbReference type="InterPro" id="IPR035983">
    <property type="entry name" value="Hect_E3_ubiquitin_ligase"/>
</dbReference>
<dbReference type="Proteomes" id="UP001274830">
    <property type="component" value="Unassembled WGS sequence"/>
</dbReference>
<feature type="active site" description="Glycyl thioester intermediate" evidence="5">
    <location>
        <position position="760"/>
    </location>
</feature>
<evidence type="ECO:0000313" key="7">
    <source>
        <dbReference type="EMBL" id="KAK3678526.1"/>
    </source>
</evidence>
<evidence type="ECO:0000256" key="3">
    <source>
        <dbReference type="ARBA" id="ARBA00022679"/>
    </source>
</evidence>